<dbReference type="Proteomes" id="UP000325780">
    <property type="component" value="Unassembled WGS sequence"/>
</dbReference>
<dbReference type="Pfam" id="PF11017">
    <property type="entry name" value="DUF2855"/>
    <property type="match status" value="1"/>
</dbReference>
<reference evidence="1 2" key="1">
    <citation type="submission" date="2019-04" db="EMBL/GenBank/DDBJ databases">
        <title>Friends and foes A comparative genomics study of 23 Aspergillus species from section Flavi.</title>
        <authorList>
            <consortium name="DOE Joint Genome Institute"/>
            <person name="Kjaerbolling I."/>
            <person name="Vesth T."/>
            <person name="Frisvad J.C."/>
            <person name="Nybo J.L."/>
            <person name="Theobald S."/>
            <person name="Kildgaard S."/>
            <person name="Isbrandt T."/>
            <person name="Kuo A."/>
            <person name="Sato A."/>
            <person name="Lyhne E.K."/>
            <person name="Kogle M.E."/>
            <person name="Wiebenga A."/>
            <person name="Kun R.S."/>
            <person name="Lubbers R.J."/>
            <person name="Makela M.R."/>
            <person name="Barry K."/>
            <person name="Chovatia M."/>
            <person name="Clum A."/>
            <person name="Daum C."/>
            <person name="Haridas S."/>
            <person name="He G."/>
            <person name="LaButti K."/>
            <person name="Lipzen A."/>
            <person name="Mondo S."/>
            <person name="Riley R."/>
            <person name="Salamov A."/>
            <person name="Simmons B.A."/>
            <person name="Magnuson J.K."/>
            <person name="Henrissat B."/>
            <person name="Mortensen U.H."/>
            <person name="Larsen T.O."/>
            <person name="Devries R.P."/>
            <person name="Grigoriev I.V."/>
            <person name="Machida M."/>
            <person name="Baker S.E."/>
            <person name="Andersen M.R."/>
        </authorList>
    </citation>
    <scope>NUCLEOTIDE SEQUENCE [LARGE SCALE GENOMIC DNA]</scope>
    <source>
        <strain evidence="1 2">IBT 18842</strain>
    </source>
</reference>
<evidence type="ECO:0000313" key="2">
    <source>
        <dbReference type="Proteomes" id="UP000325780"/>
    </source>
</evidence>
<proteinExistence type="predicted"/>
<protein>
    <submittedName>
        <fullName evidence="1">Uncharacterized protein</fullName>
    </submittedName>
</protein>
<sequence>MAQTETVHVISKTDNRQHAVVHVDVSSVAGELAPSTIRVRPHVLSLSTNNLTYALLGTMLHWWDAYPVPAAAPAPYNDSSAWGIVPAWGFAKVLESTTEIAPGSLLWGFWPTSSLPTELKVAPGTPRGHWIEASEHRKQLMTVYNRFIEVSEEDRDRMGWSAAFRTLWSAGYWLSDYVFSSAAGSPVHPLGNRAGVPWTGEDADLSSAVVVNLGASTKTARCFTYNLLRRSKGLGPLGVLQVTSSPEALKLGAEKQGVKQGSLPGLVNALAYSDLGSAVPWLKSLGPSKLVVVDCGARGDALARLHRLVQEDAVLRECKLVTIQVGLQQKVYTGEELLEFQAAMKAYNQVQSNASDIQDAAIELEGAEAFFTRMSQRWEQWLDDREVTVPDMRLVWGKGVTGAEGVFGGWERLVKGEVQPEEAQVYMI</sequence>
<organism evidence="1 2">
    <name type="scientific">Aspergillus avenaceus</name>
    <dbReference type="NCBI Taxonomy" id="36643"/>
    <lineage>
        <taxon>Eukaryota</taxon>
        <taxon>Fungi</taxon>
        <taxon>Dikarya</taxon>
        <taxon>Ascomycota</taxon>
        <taxon>Pezizomycotina</taxon>
        <taxon>Eurotiomycetes</taxon>
        <taxon>Eurotiomycetidae</taxon>
        <taxon>Eurotiales</taxon>
        <taxon>Aspergillaceae</taxon>
        <taxon>Aspergillus</taxon>
        <taxon>Aspergillus subgen. Circumdati</taxon>
    </lineage>
</organism>
<evidence type="ECO:0000313" key="1">
    <source>
        <dbReference type="EMBL" id="KAE8151901.1"/>
    </source>
</evidence>
<gene>
    <name evidence="1" type="ORF">BDV25DRAFT_171026</name>
</gene>
<dbReference type="InterPro" id="IPR021276">
    <property type="entry name" value="DUF2855"/>
</dbReference>
<name>A0A5N6U0Y8_ASPAV</name>
<dbReference type="AlphaFoldDB" id="A0A5N6U0Y8"/>
<accession>A0A5N6U0Y8</accession>
<dbReference type="EMBL" id="ML742062">
    <property type="protein sequence ID" value="KAE8151901.1"/>
    <property type="molecule type" value="Genomic_DNA"/>
</dbReference>
<dbReference type="OrthoDB" id="192702at2759"/>
<keyword evidence="2" id="KW-1185">Reference proteome</keyword>